<sequence length="157" mass="17135">MSAPTHPVRAARERSRARTRDRRLIQAVLALLLLAAVVCAGMVVSSAVDDVRIARDRGTATATVVDIDPLRTVVRYRDDRGEYHTPDTGLKYPTGLVRGQRVKVEYQRSDPDTVKVAGRSWTLAFLPAGSTFLVCLVVAALLLLVVRRTSRRAAGVG</sequence>
<keyword evidence="1" id="KW-0472">Membrane</keyword>
<dbReference type="RefSeq" id="WP_125175136.1">
    <property type="nucleotide sequence ID" value="NZ_JALGIX010000001.1"/>
</dbReference>
<reference evidence="2 3" key="1">
    <citation type="submission" date="2018-01" db="EMBL/GenBank/DDBJ databases">
        <title>Twenty Corynebacterium bovis Genomes.</title>
        <authorList>
            <person name="Gulvik C.A."/>
        </authorList>
    </citation>
    <scope>NUCLEOTIDE SEQUENCE [LARGE SCALE GENOMIC DNA]</scope>
    <source>
        <strain evidence="2 3">16-2004</strain>
    </source>
</reference>
<feature type="transmembrane region" description="Helical" evidence="1">
    <location>
        <begin position="121"/>
        <end position="146"/>
    </location>
</feature>
<feature type="transmembrane region" description="Helical" evidence="1">
    <location>
        <begin position="24"/>
        <end position="48"/>
    </location>
</feature>
<dbReference type="EMBL" id="PQNQ01000016">
    <property type="protein sequence ID" value="RRQ03624.1"/>
    <property type="molecule type" value="Genomic_DNA"/>
</dbReference>
<accession>A0A3R8PEY4</accession>
<protein>
    <submittedName>
        <fullName evidence="2">DUF3592 domain-containing protein</fullName>
    </submittedName>
</protein>
<organism evidence="2 3">
    <name type="scientific">Corynebacterium bovis</name>
    <dbReference type="NCBI Taxonomy" id="36808"/>
    <lineage>
        <taxon>Bacteria</taxon>
        <taxon>Bacillati</taxon>
        <taxon>Actinomycetota</taxon>
        <taxon>Actinomycetes</taxon>
        <taxon>Mycobacteriales</taxon>
        <taxon>Corynebacteriaceae</taxon>
        <taxon>Corynebacterium</taxon>
    </lineage>
</organism>
<name>A0A3R8PEY4_9CORY</name>
<dbReference type="Proteomes" id="UP000278422">
    <property type="component" value="Unassembled WGS sequence"/>
</dbReference>
<keyword evidence="1" id="KW-0812">Transmembrane</keyword>
<keyword evidence="3" id="KW-1185">Reference proteome</keyword>
<gene>
    <name evidence="2" type="ORF">CXF42_06570</name>
</gene>
<keyword evidence="1" id="KW-1133">Transmembrane helix</keyword>
<proteinExistence type="predicted"/>
<evidence type="ECO:0000313" key="2">
    <source>
        <dbReference type="EMBL" id="RRQ03624.1"/>
    </source>
</evidence>
<evidence type="ECO:0000256" key="1">
    <source>
        <dbReference type="SAM" id="Phobius"/>
    </source>
</evidence>
<dbReference type="AlphaFoldDB" id="A0A3R8PEY4"/>
<comment type="caution">
    <text evidence="2">The sequence shown here is derived from an EMBL/GenBank/DDBJ whole genome shotgun (WGS) entry which is preliminary data.</text>
</comment>
<evidence type="ECO:0000313" key="3">
    <source>
        <dbReference type="Proteomes" id="UP000278422"/>
    </source>
</evidence>